<sequence length="608" mass="67004">MAFAVIPTLLPLLGVMTSVALSNDLEVLWPGGSQFPPLHHRTNREDAPDAGADPRVGPLTTMGPGTVPVGGAVKNSGETTGNAPLLTYAKKRAFRRARRRAEIKGGTMFKGRWCSAQELGTIFLSEGMPSVPVRRQRAVYAGWQATSRLKVRTYNIGGITSEVYDVLHRWLTSTCTDDVVVVQELHHGCGKTDHSWTIPGWTVAITADERNRFSGVGVFISHSYQCVWQGRHQEAVSANRSLFWGKLSALMQTLPTRNLVVVAMDANTHLQQTSIWNRFATLKVPRGSLAHSLRNAGAPEELIHAVMIRGRAAAKWIKQRQHRTPTGKVLDLGTPHVESPIKPSHVELIRSLMTAMEEAAQSQQAREDLLAIWGGRGEQKTDPMEEEGHKEAEEWDRKPKYRRDDQKGKGRCPWDGGKYAQGTVSTSLKSLMVLALVNDLKERVEAVLGKEDQLQKCQDLGWMVQTETALNPSWVYFGWDSAAKKQIVLPDPPLKHAECLRQIDTLLEHLPRDGVLARFSTPKALKKLSGCAAMPLEAAYLAAPFCDWTRRNNASTEDVGPSSVAAQEDVRLDAGTLGHAIILPIAGDRVAAPLFSEADLMSTMRPSR</sequence>
<organism evidence="3 4">
    <name type="scientific">Symbiodinium microadriaticum</name>
    <name type="common">Dinoflagellate</name>
    <name type="synonym">Zooxanthella microadriatica</name>
    <dbReference type="NCBI Taxonomy" id="2951"/>
    <lineage>
        <taxon>Eukaryota</taxon>
        <taxon>Sar</taxon>
        <taxon>Alveolata</taxon>
        <taxon>Dinophyceae</taxon>
        <taxon>Suessiales</taxon>
        <taxon>Symbiodiniaceae</taxon>
        <taxon>Symbiodinium</taxon>
    </lineage>
</organism>
<dbReference type="EMBL" id="LSRX01000607">
    <property type="protein sequence ID" value="OLP92782.1"/>
    <property type="molecule type" value="Genomic_DNA"/>
</dbReference>
<feature type="compositionally biased region" description="Basic and acidic residues" evidence="1">
    <location>
        <begin position="377"/>
        <end position="408"/>
    </location>
</feature>
<reference evidence="3 4" key="1">
    <citation type="submission" date="2016-02" db="EMBL/GenBank/DDBJ databases">
        <title>Genome analysis of coral dinoflagellate symbionts highlights evolutionary adaptations to a symbiotic lifestyle.</title>
        <authorList>
            <person name="Aranda M."/>
            <person name="Li Y."/>
            <person name="Liew Y.J."/>
            <person name="Baumgarten S."/>
            <person name="Simakov O."/>
            <person name="Wilson M."/>
            <person name="Piel J."/>
            <person name="Ashoor H."/>
            <person name="Bougouffa S."/>
            <person name="Bajic V.B."/>
            <person name="Ryu T."/>
            <person name="Ravasi T."/>
            <person name="Bayer T."/>
            <person name="Micklem G."/>
            <person name="Kim H."/>
            <person name="Bhak J."/>
            <person name="Lajeunesse T.C."/>
            <person name="Voolstra C.R."/>
        </authorList>
    </citation>
    <scope>NUCLEOTIDE SEQUENCE [LARGE SCALE GENOMIC DNA]</scope>
    <source>
        <strain evidence="3 4">CCMP2467</strain>
    </source>
</reference>
<feature type="region of interest" description="Disordered" evidence="1">
    <location>
        <begin position="38"/>
        <end position="62"/>
    </location>
</feature>
<feature type="chain" id="PRO_5010330547" description="Endonuclease/exonuclease/phosphatase domain-containing protein" evidence="2">
    <location>
        <begin position="23"/>
        <end position="608"/>
    </location>
</feature>
<feature type="region of interest" description="Disordered" evidence="1">
    <location>
        <begin position="376"/>
        <end position="416"/>
    </location>
</feature>
<feature type="signal peptide" evidence="2">
    <location>
        <begin position="1"/>
        <end position="22"/>
    </location>
</feature>
<proteinExistence type="predicted"/>
<name>A0A1Q9DC93_SYMMI</name>
<dbReference type="SUPFAM" id="SSF56219">
    <property type="entry name" value="DNase I-like"/>
    <property type="match status" value="1"/>
</dbReference>
<dbReference type="AlphaFoldDB" id="A0A1Q9DC93"/>
<evidence type="ECO:0000256" key="2">
    <source>
        <dbReference type="SAM" id="SignalP"/>
    </source>
</evidence>
<evidence type="ECO:0000313" key="3">
    <source>
        <dbReference type="EMBL" id="OLP92782.1"/>
    </source>
</evidence>
<protein>
    <recommendedName>
        <fullName evidence="5">Endonuclease/exonuclease/phosphatase domain-containing protein</fullName>
    </recommendedName>
</protein>
<dbReference type="Proteomes" id="UP000186817">
    <property type="component" value="Unassembled WGS sequence"/>
</dbReference>
<dbReference type="OrthoDB" id="10284732at2759"/>
<gene>
    <name evidence="3" type="ORF">AK812_SmicGene25361</name>
</gene>
<evidence type="ECO:0000256" key="1">
    <source>
        <dbReference type="SAM" id="MobiDB-lite"/>
    </source>
</evidence>
<accession>A0A1Q9DC93</accession>
<keyword evidence="2" id="KW-0732">Signal</keyword>
<evidence type="ECO:0008006" key="5">
    <source>
        <dbReference type="Google" id="ProtNLM"/>
    </source>
</evidence>
<comment type="caution">
    <text evidence="3">The sequence shown here is derived from an EMBL/GenBank/DDBJ whole genome shotgun (WGS) entry which is preliminary data.</text>
</comment>
<dbReference type="InterPro" id="IPR036691">
    <property type="entry name" value="Endo/exonu/phosph_ase_sf"/>
</dbReference>
<keyword evidence="4" id="KW-1185">Reference proteome</keyword>
<evidence type="ECO:0000313" key="4">
    <source>
        <dbReference type="Proteomes" id="UP000186817"/>
    </source>
</evidence>